<gene>
    <name evidence="3" type="ORF">GOQ30_08140</name>
</gene>
<reference evidence="4" key="1">
    <citation type="submission" date="2019-05" db="EMBL/GenBank/DDBJ databases">
        <title>Flavobacterium profundi sp. nov., isolated from a deep-sea seamount.</title>
        <authorList>
            <person name="Zhang D.-C."/>
        </authorList>
    </citation>
    <scope>NUCLEOTIDE SEQUENCE [LARGE SCALE GENOMIC DNA]</scope>
    <source>
        <strain evidence="4">TP390</strain>
    </source>
</reference>
<dbReference type="Proteomes" id="UP000431264">
    <property type="component" value="Unassembled WGS sequence"/>
</dbReference>
<feature type="transmembrane region" description="Helical" evidence="2">
    <location>
        <begin position="69"/>
        <end position="86"/>
    </location>
</feature>
<sequence length="90" mass="10174">MPGEGSMMSANTSLKNNRRNRTSKLEKFVNTTTNDSIEFVDPNTATPEELAAIRQRMQEENKVIQKKKITLTFSILVVILITLAVLNCYL</sequence>
<keyword evidence="4" id="KW-1185">Reference proteome</keyword>
<protein>
    <submittedName>
        <fullName evidence="3">Uncharacterized protein</fullName>
    </submittedName>
</protein>
<dbReference type="OrthoDB" id="1450824at2"/>
<organism evidence="3 4">
    <name type="scientific">Flavobacterium profundi</name>
    <dbReference type="NCBI Taxonomy" id="1774945"/>
    <lineage>
        <taxon>Bacteria</taxon>
        <taxon>Pseudomonadati</taxon>
        <taxon>Bacteroidota</taxon>
        <taxon>Flavobacteriia</taxon>
        <taxon>Flavobacteriales</taxon>
        <taxon>Flavobacteriaceae</taxon>
        <taxon>Flavobacterium</taxon>
    </lineage>
</organism>
<accession>A0A6I4IKW1</accession>
<keyword evidence="2" id="KW-0472">Membrane</keyword>
<evidence type="ECO:0000256" key="1">
    <source>
        <dbReference type="SAM" id="MobiDB-lite"/>
    </source>
</evidence>
<dbReference type="RefSeq" id="WP_140997518.1">
    <property type="nucleotide sequence ID" value="NZ_VDCZ01000005.1"/>
</dbReference>
<keyword evidence="2" id="KW-1133">Transmembrane helix</keyword>
<comment type="caution">
    <text evidence="3">The sequence shown here is derived from an EMBL/GenBank/DDBJ whole genome shotgun (WGS) entry which is preliminary data.</text>
</comment>
<proteinExistence type="predicted"/>
<evidence type="ECO:0000256" key="2">
    <source>
        <dbReference type="SAM" id="Phobius"/>
    </source>
</evidence>
<evidence type="ECO:0000313" key="3">
    <source>
        <dbReference type="EMBL" id="MVO09129.1"/>
    </source>
</evidence>
<keyword evidence="2" id="KW-0812">Transmembrane</keyword>
<dbReference type="AlphaFoldDB" id="A0A6I4IKW1"/>
<name>A0A6I4IKW1_9FLAO</name>
<evidence type="ECO:0000313" key="4">
    <source>
        <dbReference type="Proteomes" id="UP000431264"/>
    </source>
</evidence>
<feature type="region of interest" description="Disordered" evidence="1">
    <location>
        <begin position="1"/>
        <end position="23"/>
    </location>
</feature>
<dbReference type="EMBL" id="WQLW01000005">
    <property type="protein sequence ID" value="MVO09129.1"/>
    <property type="molecule type" value="Genomic_DNA"/>
</dbReference>